<evidence type="ECO:0000313" key="1">
    <source>
        <dbReference type="EMBL" id="KKA16745.1"/>
    </source>
</evidence>
<reference evidence="1 2" key="1">
    <citation type="submission" date="2015-04" db="EMBL/GenBank/DDBJ databases">
        <authorList>
            <person name="Heijne W.H."/>
            <person name="Fedorova N.D."/>
            <person name="Nierman W.C."/>
            <person name="Vollebregt A.W."/>
            <person name="Zhao Z."/>
            <person name="Wu L."/>
            <person name="Kumar M."/>
            <person name="Stam H."/>
            <person name="van den Berg M.A."/>
            <person name="Pel H.J."/>
        </authorList>
    </citation>
    <scope>NUCLEOTIDE SEQUENCE [LARGE SCALE GENOMIC DNA]</scope>
    <source>
        <strain evidence="1 2">CBS 393.64</strain>
    </source>
</reference>
<gene>
    <name evidence="1" type="ORF">T310_9646</name>
</gene>
<dbReference type="EMBL" id="LASV01000737">
    <property type="protein sequence ID" value="KKA16745.1"/>
    <property type="molecule type" value="Genomic_DNA"/>
</dbReference>
<dbReference type="AlphaFoldDB" id="A0A0F4YF52"/>
<dbReference type="OrthoDB" id="4330819at2759"/>
<comment type="caution">
    <text evidence="1">The sequence shown here is derived from an EMBL/GenBank/DDBJ whole genome shotgun (WGS) entry which is preliminary data.</text>
</comment>
<dbReference type="RefSeq" id="XP_013323357.1">
    <property type="nucleotide sequence ID" value="XM_013467903.1"/>
</dbReference>
<keyword evidence="2" id="KW-1185">Reference proteome</keyword>
<organism evidence="1 2">
    <name type="scientific">Rasamsonia emersonii (strain ATCC 16479 / CBS 393.64 / IMI 116815)</name>
    <dbReference type="NCBI Taxonomy" id="1408163"/>
    <lineage>
        <taxon>Eukaryota</taxon>
        <taxon>Fungi</taxon>
        <taxon>Dikarya</taxon>
        <taxon>Ascomycota</taxon>
        <taxon>Pezizomycotina</taxon>
        <taxon>Eurotiomycetes</taxon>
        <taxon>Eurotiomycetidae</taxon>
        <taxon>Eurotiales</taxon>
        <taxon>Trichocomaceae</taxon>
        <taxon>Rasamsonia</taxon>
    </lineage>
</organism>
<sequence length="170" mass="19757">MSGNTDTELIWCENTIQDYHAAKRVLETIERNPTAYFTSLINSICANLHSKGLLGEIRAVVPLDPRQADLAVPRQSFERVREAYGALEFEMLGENDPIWDFWKCLVPDSPVQWKLLGLGDFRSRYNRVRNLILQDMIPRQSMTPELQKWFDDSCERLSSLYFSLWRELGA</sequence>
<name>A0A0F4YF52_RASE3</name>
<dbReference type="Proteomes" id="UP000053958">
    <property type="component" value="Unassembled WGS sequence"/>
</dbReference>
<proteinExistence type="predicted"/>
<accession>A0A0F4YF52</accession>
<protein>
    <submittedName>
        <fullName evidence="1">Uncharacterized protein</fullName>
    </submittedName>
</protein>
<evidence type="ECO:0000313" key="2">
    <source>
        <dbReference type="Proteomes" id="UP000053958"/>
    </source>
</evidence>
<dbReference type="GeneID" id="25321578"/>